<dbReference type="OrthoDB" id="380267at2157"/>
<accession>A0A0P0N393</accession>
<evidence type="ECO:0000313" key="5">
    <source>
        <dbReference type="Proteomes" id="UP000196694"/>
    </source>
</evidence>
<evidence type="ECO:0000256" key="1">
    <source>
        <dbReference type="SAM" id="Phobius"/>
    </source>
</evidence>
<evidence type="ECO:0000313" key="3">
    <source>
        <dbReference type="EMBL" id="OWJ55532.1"/>
    </source>
</evidence>
<organism evidence="2 4">
    <name type="scientific">Pyrodictium delaneyi</name>
    <dbReference type="NCBI Taxonomy" id="1273541"/>
    <lineage>
        <taxon>Archaea</taxon>
        <taxon>Thermoproteota</taxon>
        <taxon>Thermoprotei</taxon>
        <taxon>Desulfurococcales</taxon>
        <taxon>Pyrodictiaceae</taxon>
        <taxon>Pyrodictium</taxon>
    </lineage>
</organism>
<keyword evidence="1" id="KW-1133">Transmembrane helix</keyword>
<dbReference type="STRING" id="1273541.Pyrde_0787"/>
<reference evidence="2 4" key="1">
    <citation type="submission" date="2015-10" db="EMBL/GenBank/DDBJ databases">
        <title>Complete genome sequence of hyperthermophilic archaeon Pyrodictium delaneyi Su06.</title>
        <authorList>
            <person name="Jung J.-H."/>
            <person name="Lin J."/>
            <person name="Holden J.F."/>
            <person name="Park C.-S."/>
        </authorList>
    </citation>
    <scope>NUCLEOTIDE SEQUENCE [LARGE SCALE GENOMIC DNA]</scope>
    <source>
        <strain evidence="2 4">Su06</strain>
    </source>
</reference>
<dbReference type="AlphaFoldDB" id="A0A0P0N393"/>
<keyword evidence="5" id="KW-1185">Reference proteome</keyword>
<evidence type="ECO:0000313" key="2">
    <source>
        <dbReference type="EMBL" id="ALL00837.1"/>
    </source>
</evidence>
<dbReference type="EMBL" id="NCQP01000001">
    <property type="protein sequence ID" value="OWJ55532.1"/>
    <property type="molecule type" value="Genomic_DNA"/>
</dbReference>
<gene>
    <name evidence="3" type="ORF">Pdsh_01715</name>
    <name evidence="2" type="ORF">Pyrde_0787</name>
</gene>
<name>A0A0P0N393_9CREN</name>
<dbReference type="Proteomes" id="UP000058613">
    <property type="component" value="Chromosome"/>
</dbReference>
<keyword evidence="1" id="KW-0472">Membrane</keyword>
<dbReference type="KEGG" id="pdl:Pyrde_0787"/>
<feature type="transmembrane region" description="Helical" evidence="1">
    <location>
        <begin position="48"/>
        <end position="69"/>
    </location>
</feature>
<dbReference type="RefSeq" id="WP_055408426.1">
    <property type="nucleotide sequence ID" value="NZ_CP013011.1"/>
</dbReference>
<feature type="transmembrane region" description="Helical" evidence="1">
    <location>
        <begin position="109"/>
        <end position="134"/>
    </location>
</feature>
<evidence type="ECO:0000313" key="4">
    <source>
        <dbReference type="Proteomes" id="UP000058613"/>
    </source>
</evidence>
<sequence>MSVVRAEAEGGRAPSWLEEHMWRRLRALFDLVLQLSVLRRRRDLGEWLVAWLTYLGLVGAILTAIITAATRGVVLAANTVLRPHALPIISPALEKLFISWPQLAIGMGYHAHIITALYFAAPAYTAALVAAFLLKDEWLRSFLFPRGINARDVSDHLLLVLSFLTAWAAAVIAPQMAAEGALVPGLQALAPHIAIGTFWIIYSLAIRGLAYRVVGTALTLLYVVVFNRYPERVFRDIFEEDPWVSLLR</sequence>
<feature type="transmembrane region" description="Helical" evidence="1">
    <location>
        <begin position="182"/>
        <end position="202"/>
    </location>
</feature>
<reference evidence="3 5" key="2">
    <citation type="submission" date="2017-05" db="EMBL/GenBank/DDBJ databases">
        <title>The draft genome of the hyperthermophilic archaeon 'Pyrodictium delaneyi strain Hulk', an iron and nitrate reducer, reveals the capacity for sulfate reduction.</title>
        <authorList>
            <person name="Demey L.M."/>
            <person name="Miller C."/>
            <person name="Manzella M."/>
            <person name="Reguera G."/>
            <person name="Kashefi K."/>
        </authorList>
    </citation>
    <scope>NUCLEOTIDE SEQUENCE [LARGE SCALE GENOMIC DNA]</scope>
    <source>
        <strain evidence="3 5">Hulk</strain>
    </source>
</reference>
<keyword evidence="1" id="KW-0812">Transmembrane</keyword>
<dbReference type="Proteomes" id="UP000196694">
    <property type="component" value="Unassembled WGS sequence"/>
</dbReference>
<proteinExistence type="predicted"/>
<protein>
    <submittedName>
        <fullName evidence="2">Uncharacterized protein</fullName>
    </submittedName>
</protein>
<feature type="transmembrane region" description="Helical" evidence="1">
    <location>
        <begin position="155"/>
        <end position="176"/>
    </location>
</feature>
<dbReference type="GeneID" id="26099126"/>
<dbReference type="EMBL" id="CP013011">
    <property type="protein sequence ID" value="ALL00837.1"/>
    <property type="molecule type" value="Genomic_DNA"/>
</dbReference>